<evidence type="ECO:0000313" key="2">
    <source>
        <dbReference type="Proteomes" id="UP001165160"/>
    </source>
</evidence>
<name>A0A9W7BVD3_9STRA</name>
<proteinExistence type="predicted"/>
<dbReference type="AlphaFoldDB" id="A0A9W7BVD3"/>
<gene>
    <name evidence="1" type="ORF">TrVE_jg6617</name>
</gene>
<accession>A0A9W7BVD3</accession>
<reference evidence="2" key="1">
    <citation type="journal article" date="2023" name="Commun. Biol.">
        <title>Genome analysis of Parmales, the sister group of diatoms, reveals the evolutionary specialization of diatoms from phago-mixotrophs to photoautotrophs.</title>
        <authorList>
            <person name="Ban H."/>
            <person name="Sato S."/>
            <person name="Yoshikawa S."/>
            <person name="Yamada K."/>
            <person name="Nakamura Y."/>
            <person name="Ichinomiya M."/>
            <person name="Sato N."/>
            <person name="Blanc-Mathieu R."/>
            <person name="Endo H."/>
            <person name="Kuwata A."/>
            <person name="Ogata H."/>
        </authorList>
    </citation>
    <scope>NUCLEOTIDE SEQUENCE [LARGE SCALE GENOMIC DNA]</scope>
    <source>
        <strain evidence="2">NIES 3699</strain>
    </source>
</reference>
<comment type="caution">
    <text evidence="1">The sequence shown here is derived from an EMBL/GenBank/DDBJ whole genome shotgun (WGS) entry which is preliminary data.</text>
</comment>
<protein>
    <submittedName>
        <fullName evidence="1">Uncharacterized protein</fullName>
    </submittedName>
</protein>
<sequence>MAFFGLTALGAQNPFAAATKESCLVQIFSSEDFKEGFDAVAKGESYVSPEKIVDILAYVYHGPAPEPELIMFQEKFGKDRTEPISWEDFNIAYEELVAKIESDEATLTGRLGPAASYVSYDDLCKAKEKGIKLDKGPKENLTGPMTAVQEFGWLAHESVEKRTIHGKKSCPETVYASELVKAGVFY</sequence>
<evidence type="ECO:0000313" key="1">
    <source>
        <dbReference type="EMBL" id="GMH94344.1"/>
    </source>
</evidence>
<keyword evidence="2" id="KW-1185">Reference proteome</keyword>
<organism evidence="1 2">
    <name type="scientific">Triparma verrucosa</name>
    <dbReference type="NCBI Taxonomy" id="1606542"/>
    <lineage>
        <taxon>Eukaryota</taxon>
        <taxon>Sar</taxon>
        <taxon>Stramenopiles</taxon>
        <taxon>Ochrophyta</taxon>
        <taxon>Bolidophyceae</taxon>
        <taxon>Parmales</taxon>
        <taxon>Triparmaceae</taxon>
        <taxon>Triparma</taxon>
    </lineage>
</organism>
<dbReference type="EMBL" id="BRXX01000153">
    <property type="protein sequence ID" value="GMH94344.1"/>
    <property type="molecule type" value="Genomic_DNA"/>
</dbReference>
<dbReference type="Proteomes" id="UP001165160">
    <property type="component" value="Unassembled WGS sequence"/>
</dbReference>